<evidence type="ECO:0000313" key="1">
    <source>
        <dbReference type="EMBL" id="CAG7818674.1"/>
    </source>
</evidence>
<organism evidence="1 2">
    <name type="scientific">Allacma fusca</name>
    <dbReference type="NCBI Taxonomy" id="39272"/>
    <lineage>
        <taxon>Eukaryota</taxon>
        <taxon>Metazoa</taxon>
        <taxon>Ecdysozoa</taxon>
        <taxon>Arthropoda</taxon>
        <taxon>Hexapoda</taxon>
        <taxon>Collembola</taxon>
        <taxon>Symphypleona</taxon>
        <taxon>Sminthuridae</taxon>
        <taxon>Allacma</taxon>
    </lineage>
</organism>
<dbReference type="Proteomes" id="UP000708208">
    <property type="component" value="Unassembled WGS sequence"/>
</dbReference>
<feature type="non-terminal residue" evidence="1">
    <location>
        <position position="1"/>
    </location>
</feature>
<proteinExistence type="predicted"/>
<gene>
    <name evidence="1" type="ORF">AFUS01_LOCUS29161</name>
</gene>
<evidence type="ECO:0000313" key="2">
    <source>
        <dbReference type="Proteomes" id="UP000708208"/>
    </source>
</evidence>
<dbReference type="EMBL" id="CAJVCH010427495">
    <property type="protein sequence ID" value="CAG7818674.1"/>
    <property type="molecule type" value="Genomic_DNA"/>
</dbReference>
<sequence length="84" mass="9492">KVKYDKKSRSKLELNSQSAHLSLYTPPCGPILSVLFRRNNQTWTRVASYTICGFAHTNKEDALRNFGEPAMESTFFDGTSLSEC</sequence>
<name>A0A8J2L9W1_9HEXA</name>
<reference evidence="1" key="1">
    <citation type="submission" date="2021-06" db="EMBL/GenBank/DDBJ databases">
        <authorList>
            <person name="Hodson N. C."/>
            <person name="Mongue J. A."/>
            <person name="Jaron S. K."/>
        </authorList>
    </citation>
    <scope>NUCLEOTIDE SEQUENCE</scope>
</reference>
<protein>
    <submittedName>
        <fullName evidence="1">Uncharacterized protein</fullName>
    </submittedName>
</protein>
<keyword evidence="2" id="KW-1185">Reference proteome</keyword>
<dbReference type="AlphaFoldDB" id="A0A8J2L9W1"/>
<comment type="caution">
    <text evidence="1">The sequence shown here is derived from an EMBL/GenBank/DDBJ whole genome shotgun (WGS) entry which is preliminary data.</text>
</comment>
<accession>A0A8J2L9W1</accession>